<dbReference type="EMBL" id="BK032592">
    <property type="protein sequence ID" value="DAF50134.1"/>
    <property type="molecule type" value="Genomic_DNA"/>
</dbReference>
<protein>
    <submittedName>
        <fullName evidence="1">Uncharacterized protein</fullName>
    </submittedName>
</protein>
<name>A0A8S5SGQ4_9CAUD</name>
<evidence type="ECO:0000313" key="1">
    <source>
        <dbReference type="EMBL" id="DAF50134.1"/>
    </source>
</evidence>
<sequence length="90" mass="10553">MKGEGTMKKIEVRFEGGEARDFHQGKLNAVNFMLAKFEDEDGDEIELYAEHEMNEDDDECAYYDELKAEIIEQAKEYGIPESDLHFYYDD</sequence>
<organism evidence="1">
    <name type="scientific">Siphoviridae sp. ctzyE57</name>
    <dbReference type="NCBI Taxonomy" id="2827982"/>
    <lineage>
        <taxon>Viruses</taxon>
        <taxon>Duplodnaviria</taxon>
        <taxon>Heunggongvirae</taxon>
        <taxon>Uroviricota</taxon>
        <taxon>Caudoviricetes</taxon>
    </lineage>
</organism>
<reference evidence="1" key="1">
    <citation type="journal article" date="2021" name="Proc. Natl. Acad. Sci. U.S.A.">
        <title>A Catalog of Tens of Thousands of Viruses from Human Metagenomes Reveals Hidden Associations with Chronic Diseases.</title>
        <authorList>
            <person name="Tisza M.J."/>
            <person name="Buck C.B."/>
        </authorList>
    </citation>
    <scope>NUCLEOTIDE SEQUENCE</scope>
    <source>
        <strain evidence="1">CtzyE57</strain>
    </source>
</reference>
<accession>A0A8S5SGQ4</accession>
<proteinExistence type="predicted"/>